<gene>
    <name evidence="1" type="ORF">PAXRUDRAFT_21389</name>
</gene>
<dbReference type="EMBL" id="KN830254">
    <property type="protein sequence ID" value="KIK72961.1"/>
    <property type="molecule type" value="Genomic_DNA"/>
</dbReference>
<reference evidence="1 2" key="1">
    <citation type="submission" date="2014-04" db="EMBL/GenBank/DDBJ databases">
        <authorList>
            <consortium name="DOE Joint Genome Institute"/>
            <person name="Kuo A."/>
            <person name="Kohler A."/>
            <person name="Jargeat P."/>
            <person name="Nagy L.G."/>
            <person name="Floudas D."/>
            <person name="Copeland A."/>
            <person name="Barry K.W."/>
            <person name="Cichocki N."/>
            <person name="Veneault-Fourrey C."/>
            <person name="LaButti K."/>
            <person name="Lindquist E.A."/>
            <person name="Lipzen A."/>
            <person name="Lundell T."/>
            <person name="Morin E."/>
            <person name="Murat C."/>
            <person name="Sun H."/>
            <person name="Tunlid A."/>
            <person name="Henrissat B."/>
            <person name="Grigoriev I.V."/>
            <person name="Hibbett D.S."/>
            <person name="Martin F."/>
            <person name="Nordberg H.P."/>
            <person name="Cantor M.N."/>
            <person name="Hua S.X."/>
        </authorList>
    </citation>
    <scope>NUCLEOTIDE SEQUENCE [LARGE SCALE GENOMIC DNA]</scope>
    <source>
        <strain evidence="1 2">Ve08.2h10</strain>
    </source>
</reference>
<dbReference type="AlphaFoldDB" id="A0A0D0CQ92"/>
<name>A0A0D0CQ92_9AGAM</name>
<reference evidence="2" key="2">
    <citation type="submission" date="2015-01" db="EMBL/GenBank/DDBJ databases">
        <title>Evolutionary Origins and Diversification of the Mycorrhizal Mutualists.</title>
        <authorList>
            <consortium name="DOE Joint Genome Institute"/>
            <consortium name="Mycorrhizal Genomics Consortium"/>
            <person name="Kohler A."/>
            <person name="Kuo A."/>
            <person name="Nagy L.G."/>
            <person name="Floudas D."/>
            <person name="Copeland A."/>
            <person name="Barry K.W."/>
            <person name="Cichocki N."/>
            <person name="Veneault-Fourrey C."/>
            <person name="LaButti K."/>
            <person name="Lindquist E.A."/>
            <person name="Lipzen A."/>
            <person name="Lundell T."/>
            <person name="Morin E."/>
            <person name="Murat C."/>
            <person name="Riley R."/>
            <person name="Ohm R."/>
            <person name="Sun H."/>
            <person name="Tunlid A."/>
            <person name="Henrissat B."/>
            <person name="Grigoriev I.V."/>
            <person name="Hibbett D.S."/>
            <person name="Martin F."/>
        </authorList>
    </citation>
    <scope>NUCLEOTIDE SEQUENCE [LARGE SCALE GENOMIC DNA]</scope>
    <source>
        <strain evidence="2">Ve08.2h10</strain>
    </source>
</reference>
<keyword evidence="2" id="KW-1185">Reference proteome</keyword>
<dbReference type="OrthoDB" id="2804507at2759"/>
<organism evidence="1 2">
    <name type="scientific">Paxillus rubicundulus Ve08.2h10</name>
    <dbReference type="NCBI Taxonomy" id="930991"/>
    <lineage>
        <taxon>Eukaryota</taxon>
        <taxon>Fungi</taxon>
        <taxon>Dikarya</taxon>
        <taxon>Basidiomycota</taxon>
        <taxon>Agaricomycotina</taxon>
        <taxon>Agaricomycetes</taxon>
        <taxon>Agaricomycetidae</taxon>
        <taxon>Boletales</taxon>
        <taxon>Paxilineae</taxon>
        <taxon>Paxillaceae</taxon>
        <taxon>Paxillus</taxon>
    </lineage>
</organism>
<protein>
    <submittedName>
        <fullName evidence="1">Uncharacterized protein</fullName>
    </submittedName>
</protein>
<sequence length="63" mass="7212">MIFDHLLGQFRERLHAQAIGAFFEIDCGYQYPIAELTRLSPLENSLKLQLVMWTTGSSQPSEI</sequence>
<proteinExistence type="predicted"/>
<dbReference type="Proteomes" id="UP000054538">
    <property type="component" value="Unassembled WGS sequence"/>
</dbReference>
<dbReference type="InParanoid" id="A0A0D0CQ92"/>
<evidence type="ECO:0000313" key="1">
    <source>
        <dbReference type="EMBL" id="KIK72961.1"/>
    </source>
</evidence>
<dbReference type="HOGENOM" id="CLU_2886492_0_0_1"/>
<accession>A0A0D0CQ92</accession>
<evidence type="ECO:0000313" key="2">
    <source>
        <dbReference type="Proteomes" id="UP000054538"/>
    </source>
</evidence>